<feature type="transmembrane region" description="Helical" evidence="22">
    <location>
        <begin position="166"/>
        <end position="184"/>
    </location>
</feature>
<evidence type="ECO:0000256" key="19">
    <source>
        <dbReference type="ARBA" id="ARBA00044770"/>
    </source>
</evidence>
<evidence type="ECO:0000256" key="4">
    <source>
        <dbReference type="ARBA" id="ARBA00022618"/>
    </source>
</evidence>
<dbReference type="InterPro" id="IPR013437">
    <property type="entry name" value="FtsW"/>
</dbReference>
<feature type="transmembrane region" description="Helical" evidence="22">
    <location>
        <begin position="144"/>
        <end position="160"/>
    </location>
</feature>
<evidence type="ECO:0000256" key="10">
    <source>
        <dbReference type="ARBA" id="ARBA00022989"/>
    </source>
</evidence>
<evidence type="ECO:0000256" key="7">
    <source>
        <dbReference type="ARBA" id="ARBA00022692"/>
    </source>
</evidence>
<gene>
    <name evidence="23" type="ORF">AFL42_15535</name>
</gene>
<evidence type="ECO:0000256" key="17">
    <source>
        <dbReference type="ARBA" id="ARBA00041185"/>
    </source>
</evidence>
<evidence type="ECO:0000256" key="21">
    <source>
        <dbReference type="ARBA" id="ARBA00049966"/>
    </source>
</evidence>
<evidence type="ECO:0000256" key="16">
    <source>
        <dbReference type="ARBA" id="ARBA00038053"/>
    </source>
</evidence>
<dbReference type="NCBIfam" id="TIGR02614">
    <property type="entry name" value="ftsW"/>
    <property type="match status" value="1"/>
</dbReference>
<keyword evidence="6" id="KW-0808">Transferase</keyword>
<evidence type="ECO:0000313" key="24">
    <source>
        <dbReference type="Proteomes" id="UP000037854"/>
    </source>
</evidence>
<evidence type="ECO:0000256" key="18">
    <source>
        <dbReference type="ARBA" id="ARBA00041418"/>
    </source>
</evidence>
<dbReference type="Proteomes" id="UP000037854">
    <property type="component" value="Unassembled WGS sequence"/>
</dbReference>
<evidence type="ECO:0000256" key="8">
    <source>
        <dbReference type="ARBA" id="ARBA00022960"/>
    </source>
</evidence>
<dbReference type="Pfam" id="PF01098">
    <property type="entry name" value="FTSW_RODA_SPOVE"/>
    <property type="match status" value="1"/>
</dbReference>
<evidence type="ECO:0000256" key="13">
    <source>
        <dbReference type="ARBA" id="ARBA00023316"/>
    </source>
</evidence>
<reference evidence="23 24" key="1">
    <citation type="submission" date="2015-07" db="EMBL/GenBank/DDBJ databases">
        <title>High-quality draft genome sequence of Oceanobacillus caeni HM6, a bacillus isolated from a human feces.</title>
        <authorList>
            <person name="Kumar J."/>
            <person name="Verma M.K."/>
            <person name="Pandey R."/>
            <person name="Bhambi M."/>
            <person name="Chauhan N."/>
        </authorList>
    </citation>
    <scope>NUCLEOTIDE SEQUENCE [LARGE SCALE GENOMIC DNA]</scope>
    <source>
        <strain evidence="23 24">HM6</strain>
    </source>
</reference>
<evidence type="ECO:0000256" key="12">
    <source>
        <dbReference type="ARBA" id="ARBA00023306"/>
    </source>
</evidence>
<comment type="subcellular location">
    <subcellularLocation>
        <location evidence="1">Cell membrane</location>
        <topology evidence="1">Multi-pass membrane protein</topology>
    </subcellularLocation>
</comment>
<feature type="transmembrane region" description="Helical" evidence="22">
    <location>
        <begin position="189"/>
        <end position="209"/>
    </location>
</feature>
<feature type="transmembrane region" description="Helical" evidence="22">
    <location>
        <begin position="265"/>
        <end position="288"/>
    </location>
</feature>
<keyword evidence="3" id="KW-1003">Cell membrane</keyword>
<dbReference type="EC" id="2.4.99.28" evidence="19"/>
<evidence type="ECO:0000256" key="11">
    <source>
        <dbReference type="ARBA" id="ARBA00023136"/>
    </source>
</evidence>
<dbReference type="PANTHER" id="PTHR30474">
    <property type="entry name" value="CELL CYCLE PROTEIN"/>
    <property type="match status" value="1"/>
</dbReference>
<dbReference type="PROSITE" id="PS00428">
    <property type="entry name" value="FTSW_RODA_SPOVE"/>
    <property type="match status" value="1"/>
</dbReference>
<keyword evidence="24" id="KW-1185">Reference proteome</keyword>
<evidence type="ECO:0000256" key="1">
    <source>
        <dbReference type="ARBA" id="ARBA00004651"/>
    </source>
</evidence>
<feature type="transmembrane region" description="Helical" evidence="22">
    <location>
        <begin position="340"/>
        <end position="361"/>
    </location>
</feature>
<evidence type="ECO:0000313" key="23">
    <source>
        <dbReference type="EMBL" id="KPH71325.1"/>
    </source>
</evidence>
<name>A0ABR5MG00_9BACI</name>
<evidence type="ECO:0000256" key="15">
    <source>
        <dbReference type="ARBA" id="ARBA00033270"/>
    </source>
</evidence>
<keyword evidence="9" id="KW-0573">Peptidoglycan synthesis</keyword>
<evidence type="ECO:0000256" key="6">
    <source>
        <dbReference type="ARBA" id="ARBA00022679"/>
    </source>
</evidence>
<dbReference type="InterPro" id="IPR001182">
    <property type="entry name" value="FtsW/RodA"/>
</dbReference>
<proteinExistence type="inferred from homology"/>
<evidence type="ECO:0000256" key="2">
    <source>
        <dbReference type="ARBA" id="ARBA00004752"/>
    </source>
</evidence>
<evidence type="ECO:0000256" key="20">
    <source>
        <dbReference type="ARBA" id="ARBA00049902"/>
    </source>
</evidence>
<comment type="function">
    <text evidence="21">Peptidoglycan polymerase that is essential for cell division.</text>
</comment>
<feature type="transmembrane region" description="Helical" evidence="22">
    <location>
        <begin position="308"/>
        <end position="334"/>
    </location>
</feature>
<keyword evidence="11 22" id="KW-0472">Membrane</keyword>
<feature type="transmembrane region" description="Helical" evidence="22">
    <location>
        <begin position="78"/>
        <end position="96"/>
    </location>
</feature>
<keyword evidence="8" id="KW-0133">Cell shape</keyword>
<protein>
    <recommendedName>
        <fullName evidence="17">Probable peptidoglycan glycosyltransferase FtsW</fullName>
        <ecNumber evidence="19">2.4.99.28</ecNumber>
    </recommendedName>
    <alternativeName>
        <fullName evidence="18">Cell division protein FtsW</fullName>
    </alternativeName>
    <alternativeName>
        <fullName evidence="15">Cell wall polymerase</fullName>
    </alternativeName>
    <alternativeName>
        <fullName evidence="14">Peptidoglycan polymerase</fullName>
    </alternativeName>
</protein>
<evidence type="ECO:0000256" key="9">
    <source>
        <dbReference type="ARBA" id="ARBA00022984"/>
    </source>
</evidence>
<evidence type="ECO:0000256" key="3">
    <source>
        <dbReference type="ARBA" id="ARBA00022475"/>
    </source>
</evidence>
<comment type="similarity">
    <text evidence="16">Belongs to the SEDS family. FtsW subfamily.</text>
</comment>
<feature type="transmembrane region" description="Helical" evidence="22">
    <location>
        <begin position="111"/>
        <end position="132"/>
    </location>
</feature>
<keyword evidence="10 22" id="KW-1133">Transmembrane helix</keyword>
<keyword evidence="5" id="KW-0328">Glycosyltransferase</keyword>
<feature type="transmembrane region" description="Helical" evidence="22">
    <location>
        <begin position="12"/>
        <end position="39"/>
    </location>
</feature>
<dbReference type="InterPro" id="IPR018365">
    <property type="entry name" value="Cell_cycle_FtsW-rel_CS"/>
</dbReference>
<keyword evidence="13" id="KW-0961">Cell wall biogenesis/degradation</keyword>
<feature type="transmembrane region" description="Helical" evidence="22">
    <location>
        <begin position="51"/>
        <end position="71"/>
    </location>
</feature>
<sequence length="383" mass="42601">MLIRKIKQFDYSLIIITLLLTGFGLMMVYSSSYAVAYIHYDNPTYFFTKQLKWFIIGLFFFIIATFVPYRIYSKLSPLLVMVSIVMLVMVLIPGLGTERNYSQRWIQLGPILLQPTELIKLFMIMYFASFYAKKQETINQFKNGVLPPLIILGIIFLLILKQPDLGSAGLILLACLTIVICSGVKKRHLFMLGTVGLAGIIYFSITSSYRMQRIVSFIDPFADPFGEGYQLVNSYIAIGTGGVMGNGLGNSIQKLGFLPEAHTDFIMAVIIEELGVLGLIIVISAYIFIMFRGVQIARECKDRFAKLLAIGITFQIIAQACINLGAVSGLLPITGVTLPFISYGGSSLVITMVSLGILINISSYRENTKSVPANREARMIHQV</sequence>
<keyword evidence="4 23" id="KW-0132">Cell division</keyword>
<dbReference type="RefSeq" id="WP_060669141.1">
    <property type="nucleotide sequence ID" value="NZ_JARTGE010000016.1"/>
</dbReference>
<keyword evidence="12" id="KW-0131">Cell cycle</keyword>
<keyword evidence="7 22" id="KW-0812">Transmembrane</keyword>
<comment type="caution">
    <text evidence="23">The sequence shown here is derived from an EMBL/GenBank/DDBJ whole genome shotgun (WGS) entry which is preliminary data.</text>
</comment>
<accession>A0ABR5MG00</accession>
<evidence type="ECO:0000256" key="14">
    <source>
        <dbReference type="ARBA" id="ARBA00032370"/>
    </source>
</evidence>
<dbReference type="PANTHER" id="PTHR30474:SF2">
    <property type="entry name" value="PEPTIDOGLYCAN GLYCOSYLTRANSFERASE FTSW-RELATED"/>
    <property type="match status" value="1"/>
</dbReference>
<comment type="catalytic activity">
    <reaction evidence="20">
        <text>[GlcNAc-(1-&gt;4)-Mur2Ac(oyl-L-Ala-gamma-D-Glu-L-Lys-D-Ala-D-Ala)](n)-di-trans,octa-cis-undecaprenyl diphosphate + beta-D-GlcNAc-(1-&gt;4)-Mur2Ac(oyl-L-Ala-gamma-D-Glu-L-Lys-D-Ala-D-Ala)-di-trans,octa-cis-undecaprenyl diphosphate = [GlcNAc-(1-&gt;4)-Mur2Ac(oyl-L-Ala-gamma-D-Glu-L-Lys-D-Ala-D-Ala)](n+1)-di-trans,octa-cis-undecaprenyl diphosphate + di-trans,octa-cis-undecaprenyl diphosphate + H(+)</text>
        <dbReference type="Rhea" id="RHEA:23708"/>
        <dbReference type="Rhea" id="RHEA-COMP:9602"/>
        <dbReference type="Rhea" id="RHEA-COMP:9603"/>
        <dbReference type="ChEBI" id="CHEBI:15378"/>
        <dbReference type="ChEBI" id="CHEBI:58405"/>
        <dbReference type="ChEBI" id="CHEBI:60033"/>
        <dbReference type="ChEBI" id="CHEBI:78435"/>
        <dbReference type="EC" id="2.4.99.28"/>
    </reaction>
</comment>
<evidence type="ECO:0000256" key="5">
    <source>
        <dbReference type="ARBA" id="ARBA00022676"/>
    </source>
</evidence>
<dbReference type="EMBL" id="LGTK01000079">
    <property type="protein sequence ID" value="KPH71325.1"/>
    <property type="molecule type" value="Genomic_DNA"/>
</dbReference>
<evidence type="ECO:0000256" key="22">
    <source>
        <dbReference type="SAM" id="Phobius"/>
    </source>
</evidence>
<dbReference type="GO" id="GO:0051301">
    <property type="term" value="P:cell division"/>
    <property type="evidence" value="ECO:0007669"/>
    <property type="project" value="UniProtKB-KW"/>
</dbReference>
<comment type="pathway">
    <text evidence="2">Cell wall biogenesis; peptidoglycan biosynthesis.</text>
</comment>
<organism evidence="23 24">
    <name type="scientific">Oceanobacillus caeni</name>
    <dbReference type="NCBI Taxonomy" id="405946"/>
    <lineage>
        <taxon>Bacteria</taxon>
        <taxon>Bacillati</taxon>
        <taxon>Bacillota</taxon>
        <taxon>Bacilli</taxon>
        <taxon>Bacillales</taxon>
        <taxon>Bacillaceae</taxon>
        <taxon>Oceanobacillus</taxon>
    </lineage>
</organism>